<evidence type="ECO:0000256" key="2">
    <source>
        <dbReference type="SAM" id="MobiDB-lite"/>
    </source>
</evidence>
<feature type="region of interest" description="Disordered" evidence="2">
    <location>
        <begin position="612"/>
        <end position="648"/>
    </location>
</feature>
<reference evidence="4" key="1">
    <citation type="submission" date="2020-05" db="UniProtKB">
        <authorList>
            <consortium name="EnsemblMetazoa"/>
        </authorList>
    </citation>
    <scope>IDENTIFICATION</scope>
    <source>
        <strain evidence="4">TTRI</strain>
    </source>
</reference>
<protein>
    <recommendedName>
        <fullName evidence="3">HAUS augmin-like complex subunit 6 N-terminal domain-containing protein</fullName>
    </recommendedName>
</protein>
<keyword evidence="5" id="KW-1185">Reference proteome</keyword>
<dbReference type="Proteomes" id="UP000078200">
    <property type="component" value="Unassembled WGS sequence"/>
</dbReference>
<dbReference type="STRING" id="7395.A0A1A9UQ48"/>
<sequence length="673" mass="76424">MDRSRIAPYRAEERELCIILYQKLLALTLLYPGSEDVRKCLSDEMFLKVNQHAFFEIMSYLFRVFDAAEFKKRFFWPITDKKSEAIFRTSTVDYLKFINEKYQLNWSGIKSYLVVMPGGVKFIKFLLGFINFITSELIKQKEKHLGLTLDSMNQNMVKADIETLIKKDIFFKEYASAYLKTASEVDGILAKKSSLIYKQLSLLATETGCRVEILLSENFLKKFQVNVQLLYEAKFSTTSSHVLKMQERISEAYQVFEKFHSKEIISKKNMECLYEQLPGEIPDFRLANAAKIDDEFNINDLISKYNCMHESIQLQLSHLHNAPLPTEAAANKLNGLEQKLLQMESHLTDFQKKINYGKKKPSTVMHTNYNLAKPNMESNLLPMFVCTPPIRLDVRDNCEKPRLSLFDAKAHCSNDNFDSCIGPSRLAHQDDNLEDNFENCNKSFVSTSRIIDPVQLLKSIKGGPSKYKRVLQIDDHSFKIGLGHCKSSPHKVHVENSSPGVDAMPEREESSENTALEIENVAKSLESSPYTPLNSKDCTRVDKFHLCDSNSDGARNLAYFKKLSAIKKVQNASMNIDNISTSPSGRLEPLVTIDVVNPSLPKISVNDVTLNDESKLNEESESTSTSTDGTLDNVNSSNSGFSEMDKTHPSLNEYDVNDILFNTSDSVLKDVSM</sequence>
<dbReference type="GO" id="GO:0051225">
    <property type="term" value="P:spindle assembly"/>
    <property type="evidence" value="ECO:0007669"/>
    <property type="project" value="InterPro"/>
</dbReference>
<proteinExistence type="predicted"/>
<dbReference type="AlphaFoldDB" id="A0A1A9UQ48"/>
<organism evidence="4 5">
    <name type="scientific">Glossina austeni</name>
    <name type="common">Savannah tsetse fly</name>
    <dbReference type="NCBI Taxonomy" id="7395"/>
    <lineage>
        <taxon>Eukaryota</taxon>
        <taxon>Metazoa</taxon>
        <taxon>Ecdysozoa</taxon>
        <taxon>Arthropoda</taxon>
        <taxon>Hexapoda</taxon>
        <taxon>Insecta</taxon>
        <taxon>Pterygota</taxon>
        <taxon>Neoptera</taxon>
        <taxon>Endopterygota</taxon>
        <taxon>Diptera</taxon>
        <taxon>Brachycera</taxon>
        <taxon>Muscomorpha</taxon>
        <taxon>Hippoboscoidea</taxon>
        <taxon>Glossinidae</taxon>
        <taxon>Glossina</taxon>
    </lineage>
</organism>
<feature type="domain" description="HAUS augmin-like complex subunit 6 N-terminal" evidence="3">
    <location>
        <begin position="20"/>
        <end position="228"/>
    </location>
</feature>
<dbReference type="GO" id="GO:1990498">
    <property type="term" value="C:mitotic spindle microtubule"/>
    <property type="evidence" value="ECO:0007669"/>
    <property type="project" value="TreeGrafter"/>
</dbReference>
<evidence type="ECO:0000256" key="1">
    <source>
        <dbReference type="SAM" id="Coils"/>
    </source>
</evidence>
<dbReference type="GO" id="GO:0070652">
    <property type="term" value="C:HAUS complex"/>
    <property type="evidence" value="ECO:0007669"/>
    <property type="project" value="InterPro"/>
</dbReference>
<dbReference type="InterPro" id="IPR028163">
    <property type="entry name" value="HAUS_6_N"/>
</dbReference>
<dbReference type="VEuPathDB" id="VectorBase:GAUT011814"/>
<dbReference type="PANTHER" id="PTHR16151:SF2">
    <property type="entry name" value="HAUS AUGMIN-LIKE COMPLEX SUBUNIT 6"/>
    <property type="match status" value="1"/>
</dbReference>
<evidence type="ECO:0000313" key="5">
    <source>
        <dbReference type="Proteomes" id="UP000078200"/>
    </source>
</evidence>
<name>A0A1A9UQ48_GLOAU</name>
<feature type="coiled-coil region" evidence="1">
    <location>
        <begin position="326"/>
        <end position="353"/>
    </location>
</feature>
<accession>A0A1A9UQ48</accession>
<evidence type="ECO:0000259" key="3">
    <source>
        <dbReference type="Pfam" id="PF14661"/>
    </source>
</evidence>
<dbReference type="PANTHER" id="PTHR16151">
    <property type="entry name" value="HAUS AUGMIN-LIKE COMPLEX SUBUNIT 6"/>
    <property type="match status" value="1"/>
</dbReference>
<feature type="compositionally biased region" description="Polar residues" evidence="2">
    <location>
        <begin position="628"/>
        <end position="641"/>
    </location>
</feature>
<keyword evidence="1" id="KW-0175">Coiled coil</keyword>
<dbReference type="Pfam" id="PF14661">
    <property type="entry name" value="HAUS6_N"/>
    <property type="match status" value="1"/>
</dbReference>
<dbReference type="InterPro" id="IPR026797">
    <property type="entry name" value="HAUS_6"/>
</dbReference>
<evidence type="ECO:0000313" key="4">
    <source>
        <dbReference type="EnsemblMetazoa" id="GAUT011814-PA"/>
    </source>
</evidence>
<dbReference type="GO" id="GO:0008017">
    <property type="term" value="F:microtubule binding"/>
    <property type="evidence" value="ECO:0007669"/>
    <property type="project" value="TreeGrafter"/>
</dbReference>
<dbReference type="EnsemblMetazoa" id="GAUT011814-RA">
    <property type="protein sequence ID" value="GAUT011814-PA"/>
    <property type="gene ID" value="GAUT011814"/>
</dbReference>